<dbReference type="Proteomes" id="UP000001449">
    <property type="component" value="Chromosome 5"/>
</dbReference>
<reference evidence="3 4" key="2">
    <citation type="journal article" date="2008" name="Nature">
        <title>The Phaeodactylum genome reveals the evolutionary history of diatom genomes.</title>
        <authorList>
            <person name="Bowler C."/>
            <person name="Allen A.E."/>
            <person name="Badger J.H."/>
            <person name="Grimwood J."/>
            <person name="Jabbari K."/>
            <person name="Kuo A."/>
            <person name="Maheswari U."/>
            <person name="Martens C."/>
            <person name="Maumus F."/>
            <person name="Otillar R.P."/>
            <person name="Rayko E."/>
            <person name="Salamov A."/>
            <person name="Vandepoele K."/>
            <person name="Beszteri B."/>
            <person name="Gruber A."/>
            <person name="Heijde M."/>
            <person name="Katinka M."/>
            <person name="Mock T."/>
            <person name="Valentin K."/>
            <person name="Verret F."/>
            <person name="Berges J.A."/>
            <person name="Brownlee C."/>
            <person name="Cadoret J.P."/>
            <person name="Chiovitti A."/>
            <person name="Choi C.J."/>
            <person name="Coesel S."/>
            <person name="De Martino A."/>
            <person name="Detter J.C."/>
            <person name="Durkin C."/>
            <person name="Falciatore A."/>
            <person name="Fournet J."/>
            <person name="Haruta M."/>
            <person name="Huysman M.J."/>
            <person name="Jenkins B.D."/>
            <person name="Jiroutova K."/>
            <person name="Jorgensen R.E."/>
            <person name="Joubert Y."/>
            <person name="Kaplan A."/>
            <person name="Kroger N."/>
            <person name="Kroth P.G."/>
            <person name="La Roche J."/>
            <person name="Lindquist E."/>
            <person name="Lommer M."/>
            <person name="Martin-Jezequel V."/>
            <person name="Lopez P.J."/>
            <person name="Lucas S."/>
            <person name="Mangogna M."/>
            <person name="McGinnis K."/>
            <person name="Medlin L.K."/>
            <person name="Montsant A."/>
            <person name="Oudot-Le Secq M.P."/>
            <person name="Napoli C."/>
            <person name="Obornik M."/>
            <person name="Parker M.S."/>
            <person name="Petit J.L."/>
            <person name="Porcel B.M."/>
            <person name="Poulsen N."/>
            <person name="Robison M."/>
            <person name="Rychlewski L."/>
            <person name="Rynearson T.A."/>
            <person name="Schmutz J."/>
            <person name="Shapiro H."/>
            <person name="Siaut M."/>
            <person name="Stanley M."/>
            <person name="Sussman M.R."/>
            <person name="Taylor A.R."/>
            <person name="Vardi A."/>
            <person name="von Dassow P."/>
            <person name="Vyverman W."/>
            <person name="Willis A."/>
            <person name="Wyrwicz L.S."/>
            <person name="Rokhsar D.S."/>
            <person name="Weissenbach J."/>
            <person name="Armbrust E.V."/>
            <person name="Green B.R."/>
            <person name="Van de Peer Y."/>
            <person name="Grigoriev I.V."/>
        </authorList>
    </citation>
    <scope>NUCLEOTIDE SEQUENCE [LARGE SCALE GENOMIC DNA]</scope>
    <source>
        <strain evidence="3 4">CCMP1335</strain>
    </source>
</reference>
<dbReference type="GO" id="GO:0035735">
    <property type="term" value="P:intraciliary transport involved in cilium assembly"/>
    <property type="evidence" value="ECO:0000318"/>
    <property type="project" value="GO_Central"/>
</dbReference>
<feature type="coiled-coil region" evidence="1">
    <location>
        <begin position="124"/>
        <end position="194"/>
    </location>
</feature>
<evidence type="ECO:0000256" key="2">
    <source>
        <dbReference type="SAM" id="MobiDB-lite"/>
    </source>
</evidence>
<reference evidence="3 4" key="1">
    <citation type="journal article" date="2004" name="Science">
        <title>The genome of the diatom Thalassiosira pseudonana: ecology, evolution, and metabolism.</title>
        <authorList>
            <person name="Armbrust E.V."/>
            <person name="Berges J.A."/>
            <person name="Bowler C."/>
            <person name="Green B.R."/>
            <person name="Martinez D."/>
            <person name="Putnam N.H."/>
            <person name="Zhou S."/>
            <person name="Allen A.E."/>
            <person name="Apt K.E."/>
            <person name="Bechner M."/>
            <person name="Brzezinski M.A."/>
            <person name="Chaal B.K."/>
            <person name="Chiovitti A."/>
            <person name="Davis A.K."/>
            <person name="Demarest M.S."/>
            <person name="Detter J.C."/>
            <person name="Glavina T."/>
            <person name="Goodstein D."/>
            <person name="Hadi M.Z."/>
            <person name="Hellsten U."/>
            <person name="Hildebrand M."/>
            <person name="Jenkins B.D."/>
            <person name="Jurka J."/>
            <person name="Kapitonov V.V."/>
            <person name="Kroger N."/>
            <person name="Lau W.W."/>
            <person name="Lane T.W."/>
            <person name="Larimer F.W."/>
            <person name="Lippmeier J.C."/>
            <person name="Lucas S."/>
            <person name="Medina M."/>
            <person name="Montsant A."/>
            <person name="Obornik M."/>
            <person name="Parker M.S."/>
            <person name="Palenik B."/>
            <person name="Pazour G.J."/>
            <person name="Richardson P.M."/>
            <person name="Rynearson T.A."/>
            <person name="Saito M.A."/>
            <person name="Schwartz D.C."/>
            <person name="Thamatrakoln K."/>
            <person name="Valentin K."/>
            <person name="Vardi A."/>
            <person name="Wilkerson F.P."/>
            <person name="Rokhsar D.S."/>
        </authorList>
    </citation>
    <scope>NUCLEOTIDE SEQUENCE [LARGE SCALE GENOMIC DNA]</scope>
    <source>
        <strain evidence="3 4">CCMP1335</strain>
    </source>
</reference>
<evidence type="ECO:0000313" key="4">
    <source>
        <dbReference type="Proteomes" id="UP000001449"/>
    </source>
</evidence>
<dbReference type="PANTHER" id="PTHR31432">
    <property type="entry name" value="INTRAFLAGELLAR TRANSPORT PROTEIN 74 HOMOLOG"/>
    <property type="match status" value="1"/>
</dbReference>
<dbReference type="STRING" id="35128.B8C2P1"/>
<proteinExistence type="predicted"/>
<dbReference type="InParanoid" id="B8C2P1"/>
<name>B8C2P1_THAPS</name>
<dbReference type="RefSeq" id="XP_002290669.1">
    <property type="nucleotide sequence ID" value="XM_002290633.1"/>
</dbReference>
<dbReference type="GO" id="GO:0030992">
    <property type="term" value="C:intraciliary transport particle B"/>
    <property type="evidence" value="ECO:0000318"/>
    <property type="project" value="GO_Central"/>
</dbReference>
<dbReference type="HOGENOM" id="CLU_526308_0_0_1"/>
<keyword evidence="4" id="KW-1185">Reference proteome</keyword>
<dbReference type="GO" id="GO:0048487">
    <property type="term" value="F:beta-tubulin binding"/>
    <property type="evidence" value="ECO:0000318"/>
    <property type="project" value="GO_Central"/>
</dbReference>
<keyword evidence="1" id="KW-0175">Coiled coil</keyword>
<dbReference type="PANTHER" id="PTHR31432:SF0">
    <property type="entry name" value="INTRAFLAGELLAR TRANSPORT PROTEIN 74 HOMOLOG"/>
    <property type="match status" value="1"/>
</dbReference>
<feature type="region of interest" description="Disordered" evidence="2">
    <location>
        <begin position="1"/>
        <end position="20"/>
    </location>
</feature>
<dbReference type="EMBL" id="CM000642">
    <property type="protein sequence ID" value="EED92421.1"/>
    <property type="molecule type" value="Genomic_DNA"/>
</dbReference>
<dbReference type="KEGG" id="tps:THAPSDRAFT_5351"/>
<sequence>MTGRSGGLARVRQTPMPTRVNESPGYYANLLQTKIEEIVAEINRLATETELADTSSDSRRKIEIDYEDNLDAVQKLEGKIADYNLAKDKARVGVGYEDLRDSALDVLDSNAKLGEEIDGIFMCRKKAEGEAAKLESELKKIHASVESKYKDTDPEKLYHYQSLVEEITNIQSESKAEEDEMMILKDKIKHLEAKSAQSRYSEAVTRVEALKQSIRDTDDDIELAAMDEDDAREHLLNQVKSIQKSMKLLDAKSSTLHSEVDNLRQERMKLRSKLRNKARSNGSTTAFLFKKDEEIKQFLADLPQMKTRLEEEQLRVKATIQALREDIVKQDSLSKAMPTKAELEMMKDEAAFTMNHLDHNQETMAHLEQQKKARMEELDRINTLQHKIDDELKELRVRMHKMAKEVDDFKSPHELQDSADATRDYLVEMSEQYTQRIHLLDVKEVSMQYEERANALESNATWKNLEVLKAKLRDEGQVVFELSEDIKTMQSTTDYADIKDECLQLVDKINETIIVELQ</sequence>
<evidence type="ECO:0000313" key="3">
    <source>
        <dbReference type="EMBL" id="EED92421.1"/>
    </source>
</evidence>
<dbReference type="OMA" id="RYWEELM"/>
<dbReference type="GO" id="GO:0005929">
    <property type="term" value="C:cilium"/>
    <property type="evidence" value="ECO:0000318"/>
    <property type="project" value="GO_Central"/>
</dbReference>
<protein>
    <submittedName>
        <fullName evidence="3">Uncharacterized protein</fullName>
    </submittedName>
</protein>
<gene>
    <name evidence="3" type="ORF">THAPSDRAFT_5351</name>
</gene>
<dbReference type="eggNOG" id="ENOG502RUN0">
    <property type="taxonomic scope" value="Eukaryota"/>
</dbReference>
<dbReference type="InterPro" id="IPR029602">
    <property type="entry name" value="IFT74"/>
</dbReference>
<accession>B8C2P1</accession>
<dbReference type="GeneID" id="7446470"/>
<evidence type="ECO:0000256" key="1">
    <source>
        <dbReference type="SAM" id="Coils"/>
    </source>
</evidence>
<organism evidence="3 4">
    <name type="scientific">Thalassiosira pseudonana</name>
    <name type="common">Marine diatom</name>
    <name type="synonym">Cyclotella nana</name>
    <dbReference type="NCBI Taxonomy" id="35128"/>
    <lineage>
        <taxon>Eukaryota</taxon>
        <taxon>Sar</taxon>
        <taxon>Stramenopiles</taxon>
        <taxon>Ochrophyta</taxon>
        <taxon>Bacillariophyta</taxon>
        <taxon>Coscinodiscophyceae</taxon>
        <taxon>Thalassiosirophycidae</taxon>
        <taxon>Thalassiosirales</taxon>
        <taxon>Thalassiosiraceae</taxon>
        <taxon>Thalassiosira</taxon>
    </lineage>
</organism>
<dbReference type="PaxDb" id="35128-Thaps5351"/>
<dbReference type="AlphaFoldDB" id="B8C2P1"/>